<keyword evidence="2" id="KW-1185">Reference proteome</keyword>
<evidence type="ECO:0000313" key="1">
    <source>
        <dbReference type="EMBL" id="SOD88391.1"/>
    </source>
</evidence>
<dbReference type="Proteomes" id="UP000219452">
    <property type="component" value="Unassembled WGS sequence"/>
</dbReference>
<protein>
    <submittedName>
        <fullName evidence="1">Uncharacterized protein</fullName>
    </submittedName>
</protein>
<gene>
    <name evidence="1" type="ORF">SAMN06269250_2644</name>
</gene>
<proteinExistence type="predicted"/>
<name>A0A286FYP8_9BACT</name>
<organism evidence="1 2">
    <name type="scientific">Spirosoma fluviale</name>
    <dbReference type="NCBI Taxonomy" id="1597977"/>
    <lineage>
        <taxon>Bacteria</taxon>
        <taxon>Pseudomonadati</taxon>
        <taxon>Bacteroidota</taxon>
        <taxon>Cytophagia</taxon>
        <taxon>Cytophagales</taxon>
        <taxon>Cytophagaceae</taxon>
        <taxon>Spirosoma</taxon>
    </lineage>
</organism>
<dbReference type="AlphaFoldDB" id="A0A286FYP8"/>
<reference evidence="2" key="1">
    <citation type="submission" date="2017-09" db="EMBL/GenBank/DDBJ databases">
        <authorList>
            <person name="Varghese N."/>
            <person name="Submissions S."/>
        </authorList>
    </citation>
    <scope>NUCLEOTIDE SEQUENCE [LARGE SCALE GENOMIC DNA]</scope>
    <source>
        <strain evidence="2">DSM 29961</strain>
    </source>
</reference>
<dbReference type="EMBL" id="OCNH01000002">
    <property type="protein sequence ID" value="SOD88391.1"/>
    <property type="molecule type" value="Genomic_DNA"/>
</dbReference>
<accession>A0A286FYP8</accession>
<sequence length="58" mass="6649">MLTVVNISSGKTKESKHPLDRKFASVEEAAQAKTDYAWNTVLKNVDWDKLEEIRKSKL</sequence>
<evidence type="ECO:0000313" key="2">
    <source>
        <dbReference type="Proteomes" id="UP000219452"/>
    </source>
</evidence>